<proteinExistence type="predicted"/>
<dbReference type="Pfam" id="PF07974">
    <property type="entry name" value="EGF_2"/>
    <property type="match status" value="1"/>
</dbReference>
<keyword evidence="9" id="KW-1185">Reference proteome</keyword>
<dbReference type="PROSITE" id="PS50026">
    <property type="entry name" value="EGF_3"/>
    <property type="match status" value="2"/>
</dbReference>
<dbReference type="PROSITE" id="PS00022">
    <property type="entry name" value="EGF_1"/>
    <property type="match status" value="2"/>
</dbReference>
<feature type="disulfide bond" evidence="5">
    <location>
        <begin position="54"/>
        <end position="64"/>
    </location>
</feature>
<evidence type="ECO:0000256" key="1">
    <source>
        <dbReference type="ARBA" id="ARBA00022536"/>
    </source>
</evidence>
<reference evidence="8" key="3">
    <citation type="submission" date="2025-09" db="UniProtKB">
        <authorList>
            <consortium name="Ensembl"/>
        </authorList>
    </citation>
    <scope>IDENTIFICATION</scope>
</reference>
<gene>
    <name evidence="8" type="primary">LOC121844218</name>
</gene>
<dbReference type="AlphaFoldDB" id="A0AAZ3QM89"/>
<feature type="disulfide bond" evidence="5">
    <location>
        <begin position="22"/>
        <end position="32"/>
    </location>
</feature>
<protein>
    <recommendedName>
        <fullName evidence="7">EGF-like domain-containing protein</fullName>
    </recommendedName>
</protein>
<evidence type="ECO:0000256" key="3">
    <source>
        <dbReference type="ARBA" id="ARBA00022737"/>
    </source>
</evidence>
<dbReference type="SMART" id="SM00181">
    <property type="entry name" value="EGF"/>
    <property type="match status" value="2"/>
</dbReference>
<dbReference type="Proteomes" id="UP000694402">
    <property type="component" value="Unassembled WGS sequence"/>
</dbReference>
<organism evidence="8 9">
    <name type="scientific">Oncorhynchus tshawytscha</name>
    <name type="common">Chinook salmon</name>
    <name type="synonym">Salmo tshawytscha</name>
    <dbReference type="NCBI Taxonomy" id="74940"/>
    <lineage>
        <taxon>Eukaryota</taxon>
        <taxon>Metazoa</taxon>
        <taxon>Chordata</taxon>
        <taxon>Craniata</taxon>
        <taxon>Vertebrata</taxon>
        <taxon>Euteleostomi</taxon>
        <taxon>Actinopterygii</taxon>
        <taxon>Neopterygii</taxon>
        <taxon>Teleostei</taxon>
        <taxon>Protacanthopterygii</taxon>
        <taxon>Salmoniformes</taxon>
        <taxon>Salmonidae</taxon>
        <taxon>Salmoninae</taxon>
        <taxon>Oncorhynchus</taxon>
    </lineage>
</organism>
<reference evidence="8" key="2">
    <citation type="submission" date="2025-08" db="UniProtKB">
        <authorList>
            <consortium name="Ensembl"/>
        </authorList>
    </citation>
    <scope>IDENTIFICATION</scope>
</reference>
<keyword evidence="2" id="KW-0732">Signal</keyword>
<name>A0AAZ3QM89_ONCTS</name>
<dbReference type="PROSITE" id="PS01186">
    <property type="entry name" value="EGF_2"/>
    <property type="match status" value="2"/>
</dbReference>
<reference evidence="9" key="1">
    <citation type="journal article" date="2018" name="PLoS ONE">
        <title>Chinook salmon (Oncorhynchus tshawytscha) genome and transcriptome.</title>
        <authorList>
            <person name="Christensen K.A."/>
            <person name="Leong J.S."/>
            <person name="Sakhrani D."/>
            <person name="Biagi C.A."/>
            <person name="Minkley D.R."/>
            <person name="Withler R.E."/>
            <person name="Rondeau E.B."/>
            <person name="Koop B.F."/>
            <person name="Devlin R.H."/>
        </authorList>
    </citation>
    <scope>NUCLEOTIDE SEQUENCE [LARGE SCALE GENOMIC DNA]</scope>
</reference>
<evidence type="ECO:0000256" key="4">
    <source>
        <dbReference type="ARBA" id="ARBA00023157"/>
    </source>
</evidence>
<evidence type="ECO:0000313" key="9">
    <source>
        <dbReference type="Proteomes" id="UP000694402"/>
    </source>
</evidence>
<feature type="domain" description="EGF-like" evidence="7">
    <location>
        <begin position="18"/>
        <end position="50"/>
    </location>
</feature>
<dbReference type="GO" id="GO:0005576">
    <property type="term" value="C:extracellular region"/>
    <property type="evidence" value="ECO:0007669"/>
    <property type="project" value="TreeGrafter"/>
</dbReference>
<dbReference type="PANTHER" id="PTHR14949:SF32">
    <property type="entry name" value="WNT INHIBITORY FACTOR 1"/>
    <property type="match status" value="1"/>
</dbReference>
<dbReference type="GO" id="GO:0005102">
    <property type="term" value="F:signaling receptor binding"/>
    <property type="evidence" value="ECO:0007669"/>
    <property type="project" value="TreeGrafter"/>
</dbReference>
<feature type="domain" description="EGF-like" evidence="7">
    <location>
        <begin position="51"/>
        <end position="82"/>
    </location>
</feature>
<feature type="disulfide bond" evidence="5">
    <location>
        <begin position="40"/>
        <end position="49"/>
    </location>
</feature>
<keyword evidence="3" id="KW-0677">Repeat</keyword>
<evidence type="ECO:0000313" key="8">
    <source>
        <dbReference type="Ensembl" id="ENSOTSP00005129400.1"/>
    </source>
</evidence>
<accession>A0AAZ3QM89</accession>
<dbReference type="InterPro" id="IPR013032">
    <property type="entry name" value="EGF-like_CS"/>
</dbReference>
<dbReference type="Pfam" id="PF12661">
    <property type="entry name" value="hEGF"/>
    <property type="match status" value="1"/>
</dbReference>
<dbReference type="Gene3D" id="2.10.25.10">
    <property type="entry name" value="Laminin"/>
    <property type="match status" value="2"/>
</dbReference>
<dbReference type="PANTHER" id="PTHR14949">
    <property type="entry name" value="EGF-LIKE-DOMAIN, MULTIPLE 7, 8"/>
    <property type="match status" value="1"/>
</dbReference>
<keyword evidence="4 5" id="KW-1015">Disulfide bond</keyword>
<dbReference type="InterPro" id="IPR013111">
    <property type="entry name" value="EGF_extracell"/>
</dbReference>
<evidence type="ECO:0000256" key="5">
    <source>
        <dbReference type="PROSITE-ProRule" id="PRU00076"/>
    </source>
</evidence>
<keyword evidence="1 5" id="KW-0245">EGF-like domain</keyword>
<sequence length="129" mass="13429">MSPGVCICPPGYYGDSCDKANCSITCLNGGTCFHPGKCICHAGYEGPSCGISKCLQPCRNGGKCTGKNKCKCDKGFHGDLCSKGYRGGASNTHRLSSGPKHKPQQHSSSAKEVKDAPDAGIPAETNYVV</sequence>
<comment type="caution">
    <text evidence="5">Lacks conserved residue(s) required for the propagation of feature annotation.</text>
</comment>
<evidence type="ECO:0000259" key="7">
    <source>
        <dbReference type="PROSITE" id="PS50026"/>
    </source>
</evidence>
<dbReference type="InterPro" id="IPR000742">
    <property type="entry name" value="EGF"/>
</dbReference>
<feature type="disulfide bond" evidence="5">
    <location>
        <begin position="72"/>
        <end position="81"/>
    </location>
</feature>
<dbReference type="FunFam" id="2.10.25.10:FF:000020">
    <property type="entry name" value="Latent-transforming growth factor beta-binding protein 1"/>
    <property type="match status" value="1"/>
</dbReference>
<dbReference type="GO" id="GO:0009986">
    <property type="term" value="C:cell surface"/>
    <property type="evidence" value="ECO:0007669"/>
    <property type="project" value="TreeGrafter"/>
</dbReference>
<dbReference type="GeneTree" id="ENSGT00940000160401"/>
<evidence type="ECO:0000256" key="6">
    <source>
        <dbReference type="SAM" id="MobiDB-lite"/>
    </source>
</evidence>
<dbReference type="Ensembl" id="ENSOTST00005137514.1">
    <property type="protein sequence ID" value="ENSOTSP00005129400.1"/>
    <property type="gene ID" value="ENSOTSG00005063225.1"/>
</dbReference>
<feature type="region of interest" description="Disordered" evidence="6">
    <location>
        <begin position="92"/>
        <end position="129"/>
    </location>
</feature>
<evidence type="ECO:0000256" key="2">
    <source>
        <dbReference type="ARBA" id="ARBA00022729"/>
    </source>
</evidence>
<dbReference type="InterPro" id="IPR050969">
    <property type="entry name" value="Dev_Signal_Modulators"/>
</dbReference>